<sequence>MTTTFRRRAAALLATTFLACAVVGCAASERPEIAATALDGDGVDGGGAAEVAEPARALIIADERGGLTLLDLATEDSQVIAEAQSERVADVEGTGRFIYVVREGAVEVVDSGRWTMPHGDHSHYFRGEPRTVGAVDGDGQALIGVGADATVIRFEDEAAVLEHEPLGEGAVDPARSAIDGGGPAIVVAGHLLTATDAGIAGVDASTVPCQAASDVDLTRVGTVFACAEGAVLVSREVDGTVSSESIPYPAGVAAPALTLSGRPDRPDLAGVSVDGGAWLLDVRERAWTLLPSDVPLVDAAAIGDDDARTAVIASDGSVRILAADGAVLARTDPLLADALADPALSERLQLLVDGDHAYVSDPATGSVHEIDLDDGLVTRTFADLHPWAVELVG</sequence>
<dbReference type="SUPFAM" id="SSF75011">
    <property type="entry name" value="3-carboxy-cis,cis-mucoante lactonizing enzyme"/>
    <property type="match status" value="1"/>
</dbReference>
<name>A0AAW8EUV5_9MICO</name>
<reference evidence="2 3" key="1">
    <citation type="submission" date="2023-07" db="EMBL/GenBank/DDBJ databases">
        <title>Comparative genomics of wheat-associated soil bacteria to identify genetic determinants of phenazine resistance.</title>
        <authorList>
            <person name="Mouncey N."/>
        </authorList>
    </citation>
    <scope>NUCLEOTIDE SEQUENCE [LARGE SCALE GENOMIC DNA]</scope>
    <source>
        <strain evidence="2 3">W4I9-1</strain>
    </source>
</reference>
<dbReference type="RefSeq" id="WP_307293831.1">
    <property type="nucleotide sequence ID" value="NZ_JAUSXV010000001.1"/>
</dbReference>
<evidence type="ECO:0000313" key="3">
    <source>
        <dbReference type="Proteomes" id="UP001244427"/>
    </source>
</evidence>
<accession>A0AAW8EUV5</accession>
<evidence type="ECO:0008006" key="4">
    <source>
        <dbReference type="Google" id="ProtNLM"/>
    </source>
</evidence>
<keyword evidence="1" id="KW-0732">Signal</keyword>
<dbReference type="AlphaFoldDB" id="A0AAW8EUV5"/>
<feature type="signal peptide" evidence="1">
    <location>
        <begin position="1"/>
        <end position="21"/>
    </location>
</feature>
<organism evidence="2 3">
    <name type="scientific">Microbacterium natoriense</name>
    <dbReference type="NCBI Taxonomy" id="284570"/>
    <lineage>
        <taxon>Bacteria</taxon>
        <taxon>Bacillati</taxon>
        <taxon>Actinomycetota</taxon>
        <taxon>Actinomycetes</taxon>
        <taxon>Micrococcales</taxon>
        <taxon>Microbacteriaceae</taxon>
        <taxon>Microbacterium</taxon>
    </lineage>
</organism>
<evidence type="ECO:0000313" key="2">
    <source>
        <dbReference type="EMBL" id="MDQ0646625.1"/>
    </source>
</evidence>
<comment type="caution">
    <text evidence="2">The sequence shown here is derived from an EMBL/GenBank/DDBJ whole genome shotgun (WGS) entry which is preliminary data.</text>
</comment>
<dbReference type="Proteomes" id="UP001244427">
    <property type="component" value="Unassembled WGS sequence"/>
</dbReference>
<evidence type="ECO:0000256" key="1">
    <source>
        <dbReference type="SAM" id="SignalP"/>
    </source>
</evidence>
<proteinExistence type="predicted"/>
<keyword evidence="3" id="KW-1185">Reference proteome</keyword>
<protein>
    <recommendedName>
        <fullName evidence="4">ABC transporter</fullName>
    </recommendedName>
</protein>
<gene>
    <name evidence="2" type="ORF">QFZ53_000821</name>
</gene>
<dbReference type="PROSITE" id="PS51257">
    <property type="entry name" value="PROKAR_LIPOPROTEIN"/>
    <property type="match status" value="1"/>
</dbReference>
<dbReference type="EMBL" id="JAUSXV010000001">
    <property type="protein sequence ID" value="MDQ0646625.1"/>
    <property type="molecule type" value="Genomic_DNA"/>
</dbReference>
<feature type="chain" id="PRO_5043745693" description="ABC transporter" evidence="1">
    <location>
        <begin position="22"/>
        <end position="393"/>
    </location>
</feature>